<dbReference type="GeneID" id="25796510"/>
<comment type="caution">
    <text evidence="1">The sequence shown here is derived from an EMBL/GenBank/DDBJ whole genome shotgun (WGS) entry which is preliminary data.</text>
</comment>
<gene>
    <name evidence="1" type="ORF">TRIVIDRAFT_63689</name>
</gene>
<dbReference type="HOGENOM" id="CLU_1503647_0_0_1"/>
<dbReference type="InParanoid" id="G9MFS2"/>
<accession>G9MFS2</accession>
<keyword evidence="2" id="KW-1185">Reference proteome</keyword>
<dbReference type="EMBL" id="ABDF02000002">
    <property type="protein sequence ID" value="EHK26373.1"/>
    <property type="molecule type" value="Genomic_DNA"/>
</dbReference>
<dbReference type="VEuPathDB" id="FungiDB:TRIVIDRAFT_63689"/>
<sequence length="179" mass="19604">MRSVSFVFDAESLAEAPSSRTTLGTYAANPAPHVASALLDSAMLQPPVARSERFVPPGGCTWRNKVPLLSVTRAKARERLLKGGGATHYSGRAAASGRVADWMQKVHIRTCHVLELLAATKGFADRLQYPFVLARNLDLSCGYEYAARNYLHRQCHGGAIRELGEPCPRRFCYGGAWMP</sequence>
<evidence type="ECO:0000313" key="1">
    <source>
        <dbReference type="EMBL" id="EHK26373.1"/>
    </source>
</evidence>
<name>G9MFS2_HYPVG</name>
<organism evidence="1 2">
    <name type="scientific">Hypocrea virens (strain Gv29-8 / FGSC 10586)</name>
    <name type="common">Gliocladium virens</name>
    <name type="synonym">Trichoderma virens</name>
    <dbReference type="NCBI Taxonomy" id="413071"/>
    <lineage>
        <taxon>Eukaryota</taxon>
        <taxon>Fungi</taxon>
        <taxon>Dikarya</taxon>
        <taxon>Ascomycota</taxon>
        <taxon>Pezizomycotina</taxon>
        <taxon>Sordariomycetes</taxon>
        <taxon>Hypocreomycetidae</taxon>
        <taxon>Hypocreales</taxon>
        <taxon>Hypocreaceae</taxon>
        <taxon>Trichoderma</taxon>
    </lineage>
</organism>
<dbReference type="RefSeq" id="XP_013960583.1">
    <property type="nucleotide sequence ID" value="XM_014105108.1"/>
</dbReference>
<dbReference type="AlphaFoldDB" id="G9MFS2"/>
<reference evidence="1 2" key="1">
    <citation type="journal article" date="2011" name="Genome Biol.">
        <title>Comparative genome sequence analysis underscores mycoparasitism as the ancestral life style of Trichoderma.</title>
        <authorList>
            <person name="Kubicek C.P."/>
            <person name="Herrera-Estrella A."/>
            <person name="Seidl-Seiboth V."/>
            <person name="Martinez D.A."/>
            <person name="Druzhinina I.S."/>
            <person name="Thon M."/>
            <person name="Zeilinger S."/>
            <person name="Casas-Flores S."/>
            <person name="Horwitz B.A."/>
            <person name="Mukherjee P.K."/>
            <person name="Mukherjee M."/>
            <person name="Kredics L."/>
            <person name="Alcaraz L.D."/>
            <person name="Aerts A."/>
            <person name="Antal Z."/>
            <person name="Atanasova L."/>
            <person name="Cervantes-Badillo M.G."/>
            <person name="Challacombe J."/>
            <person name="Chertkov O."/>
            <person name="McCluskey K."/>
            <person name="Coulpier F."/>
            <person name="Deshpande N."/>
            <person name="von Doehren H."/>
            <person name="Ebbole D.J."/>
            <person name="Esquivel-Naranjo E.U."/>
            <person name="Fekete E."/>
            <person name="Flipphi M."/>
            <person name="Glaser F."/>
            <person name="Gomez-Rodriguez E.Y."/>
            <person name="Gruber S."/>
            <person name="Han C."/>
            <person name="Henrissat B."/>
            <person name="Hermosa R."/>
            <person name="Hernandez-Onate M."/>
            <person name="Karaffa L."/>
            <person name="Kosti I."/>
            <person name="Le Crom S."/>
            <person name="Lindquist E."/>
            <person name="Lucas S."/>
            <person name="Luebeck M."/>
            <person name="Luebeck P.S."/>
            <person name="Margeot A."/>
            <person name="Metz B."/>
            <person name="Misra M."/>
            <person name="Nevalainen H."/>
            <person name="Omann M."/>
            <person name="Packer N."/>
            <person name="Perrone G."/>
            <person name="Uresti-Rivera E.E."/>
            <person name="Salamov A."/>
            <person name="Schmoll M."/>
            <person name="Seiboth B."/>
            <person name="Shapiro H."/>
            <person name="Sukno S."/>
            <person name="Tamayo-Ramos J.A."/>
            <person name="Tisch D."/>
            <person name="Wiest A."/>
            <person name="Wilkinson H.H."/>
            <person name="Zhang M."/>
            <person name="Coutinho P.M."/>
            <person name="Kenerley C.M."/>
            <person name="Monte E."/>
            <person name="Baker S.E."/>
            <person name="Grigoriev I.V."/>
        </authorList>
    </citation>
    <scope>NUCLEOTIDE SEQUENCE [LARGE SCALE GENOMIC DNA]</scope>
    <source>
        <strain evidence="2">Gv29-8 / FGSC 10586</strain>
    </source>
</reference>
<protein>
    <submittedName>
        <fullName evidence="1">Uncharacterized protein</fullName>
    </submittedName>
</protein>
<dbReference type="Proteomes" id="UP000007115">
    <property type="component" value="Unassembled WGS sequence"/>
</dbReference>
<proteinExistence type="predicted"/>
<evidence type="ECO:0000313" key="2">
    <source>
        <dbReference type="Proteomes" id="UP000007115"/>
    </source>
</evidence>